<comment type="caution">
    <text evidence="4">The sequence shown here is derived from an EMBL/GenBank/DDBJ whole genome shotgun (WGS) entry which is preliminary data.</text>
</comment>
<dbReference type="GO" id="GO:0016810">
    <property type="term" value="F:hydrolase activity, acting on carbon-nitrogen (but not peptide) bonds"/>
    <property type="evidence" value="ECO:0007669"/>
    <property type="project" value="InterPro"/>
</dbReference>
<dbReference type="InterPro" id="IPR012854">
    <property type="entry name" value="Cu_amine_oxidase-like_N"/>
</dbReference>
<dbReference type="Pfam" id="PF01522">
    <property type="entry name" value="Polysacc_deac_1"/>
    <property type="match status" value="1"/>
</dbReference>
<accession>A0A926HV41</accession>
<dbReference type="SUPFAM" id="SSF55383">
    <property type="entry name" value="Copper amine oxidase, domain N"/>
    <property type="match status" value="1"/>
</dbReference>
<dbReference type="Proteomes" id="UP000620366">
    <property type="component" value="Unassembled WGS sequence"/>
</dbReference>
<evidence type="ECO:0000313" key="5">
    <source>
        <dbReference type="Proteomes" id="UP000620366"/>
    </source>
</evidence>
<feature type="domain" description="NodB homology" evidence="2">
    <location>
        <begin position="165"/>
        <end position="285"/>
    </location>
</feature>
<dbReference type="Pfam" id="PF07833">
    <property type="entry name" value="Cu_amine_oxidN1"/>
    <property type="match status" value="1"/>
</dbReference>
<dbReference type="InterPro" id="IPR002509">
    <property type="entry name" value="NODB_dom"/>
</dbReference>
<dbReference type="AlphaFoldDB" id="A0A926HV41"/>
<keyword evidence="1" id="KW-0732">Signal</keyword>
<dbReference type="Gene3D" id="3.30.457.10">
    <property type="entry name" value="Copper amine oxidase-like, N-terminal domain"/>
    <property type="match status" value="1"/>
</dbReference>
<feature type="chain" id="PRO_5036788881" evidence="1">
    <location>
        <begin position="25"/>
        <end position="359"/>
    </location>
</feature>
<feature type="signal peptide" evidence="1">
    <location>
        <begin position="1"/>
        <end position="24"/>
    </location>
</feature>
<feature type="domain" description="Copper amine oxidase-like N-terminal" evidence="3">
    <location>
        <begin position="41"/>
        <end position="128"/>
    </location>
</feature>
<dbReference type="EMBL" id="JACRSP010000003">
    <property type="protein sequence ID" value="MBC8536600.1"/>
    <property type="molecule type" value="Genomic_DNA"/>
</dbReference>
<gene>
    <name evidence="4" type="ORF">H8695_07870</name>
</gene>
<evidence type="ECO:0000313" key="4">
    <source>
        <dbReference type="EMBL" id="MBC8536600.1"/>
    </source>
</evidence>
<dbReference type="InterPro" id="IPR011330">
    <property type="entry name" value="Glyco_hydro/deAcase_b/a-brl"/>
</dbReference>
<evidence type="ECO:0000259" key="2">
    <source>
        <dbReference type="Pfam" id="PF01522"/>
    </source>
</evidence>
<organism evidence="4 5">
    <name type="scientific">Feifania hominis</name>
    <dbReference type="NCBI Taxonomy" id="2763660"/>
    <lineage>
        <taxon>Bacteria</taxon>
        <taxon>Bacillati</taxon>
        <taxon>Bacillota</taxon>
        <taxon>Clostridia</taxon>
        <taxon>Eubacteriales</taxon>
        <taxon>Feifaniaceae</taxon>
        <taxon>Feifania</taxon>
    </lineage>
</organism>
<reference evidence="4" key="1">
    <citation type="submission" date="2020-08" db="EMBL/GenBank/DDBJ databases">
        <title>Genome public.</title>
        <authorList>
            <person name="Liu C."/>
            <person name="Sun Q."/>
        </authorList>
    </citation>
    <scope>NUCLEOTIDE SEQUENCE</scope>
    <source>
        <strain evidence="4">BX7</strain>
    </source>
</reference>
<name>A0A926HV41_9FIRM</name>
<dbReference type="GO" id="GO:0005975">
    <property type="term" value="P:carbohydrate metabolic process"/>
    <property type="evidence" value="ECO:0007669"/>
    <property type="project" value="InterPro"/>
</dbReference>
<dbReference type="RefSeq" id="WP_249300441.1">
    <property type="nucleotide sequence ID" value="NZ_JACRSP010000003.1"/>
</dbReference>
<proteinExistence type="predicted"/>
<dbReference type="SUPFAM" id="SSF88713">
    <property type="entry name" value="Glycoside hydrolase/deacetylase"/>
    <property type="match status" value="1"/>
</dbReference>
<protein>
    <submittedName>
        <fullName evidence="4">Polysaccharide deacetylase family protein</fullName>
    </submittedName>
</protein>
<sequence length="359" mass="39387">MRRKLCALALTVLLLVLSVCPASADGGWRVLFDDEFYTVPDTTPMVVQDGVVYFPIDEFLEKFSATYIYEVYSGSLTIFRDKQILTMNIYSGRVVTDDKRVLYAKTFFTNGTFYVPVEFLCGEFGASFSLLSDGTPRIVTKSTLTNLQFELIQSTMTSENPGSKSEPSVYVSLRELTPARVSEAMGVLEDSGLKGAFFFSEITIKRYPATVRRVLARGHTVGLTLSDSQLARGLSASSVAAAIESANDAYQKITKQRATLVYIDTGGSFSAQARNRLYQNGYRMWGVNLPLPSSVGGTKASSADILTVLGRVRWDICIGVTNSAESVSMLDAVLQGGGSYRLRPLTQTATPINYQQDIR</sequence>
<evidence type="ECO:0000259" key="3">
    <source>
        <dbReference type="Pfam" id="PF07833"/>
    </source>
</evidence>
<dbReference type="InterPro" id="IPR036582">
    <property type="entry name" value="Mao_N_sf"/>
</dbReference>
<dbReference type="Gene3D" id="3.20.20.370">
    <property type="entry name" value="Glycoside hydrolase/deacetylase"/>
    <property type="match status" value="1"/>
</dbReference>
<evidence type="ECO:0000256" key="1">
    <source>
        <dbReference type="SAM" id="SignalP"/>
    </source>
</evidence>
<keyword evidence="5" id="KW-1185">Reference proteome</keyword>